<feature type="signal peptide" evidence="7">
    <location>
        <begin position="1"/>
        <end position="23"/>
    </location>
</feature>
<feature type="transmembrane region" description="Helical" evidence="6">
    <location>
        <begin position="248"/>
        <end position="268"/>
    </location>
</feature>
<comment type="caution">
    <text evidence="9">The sequence shown here is derived from an EMBL/GenBank/DDBJ whole genome shotgun (WGS) entry which is preliminary data.</text>
</comment>
<evidence type="ECO:0000259" key="8">
    <source>
        <dbReference type="Pfam" id="PF00892"/>
    </source>
</evidence>
<feature type="transmembrane region" description="Helical" evidence="6">
    <location>
        <begin position="280"/>
        <end position="299"/>
    </location>
</feature>
<evidence type="ECO:0000256" key="5">
    <source>
        <dbReference type="ARBA" id="ARBA00023136"/>
    </source>
</evidence>
<reference evidence="9" key="1">
    <citation type="submission" date="2023-05" db="EMBL/GenBank/DDBJ databases">
        <title>Nepenthes gracilis genome sequencing.</title>
        <authorList>
            <person name="Fukushima K."/>
        </authorList>
    </citation>
    <scope>NUCLEOTIDE SEQUENCE</scope>
    <source>
        <strain evidence="9">SING2019-196</strain>
    </source>
</reference>
<comment type="similarity">
    <text evidence="2 6">Belongs to the drug/metabolite transporter (DMT) superfamily. Plant drug/metabolite exporter (P-DME) (TC 2.A.7.4) family.</text>
</comment>
<feature type="transmembrane region" description="Helical" evidence="6">
    <location>
        <begin position="47"/>
        <end position="66"/>
    </location>
</feature>
<dbReference type="AlphaFoldDB" id="A0AAD3SMV6"/>
<dbReference type="Pfam" id="PF00892">
    <property type="entry name" value="EamA"/>
    <property type="match status" value="1"/>
</dbReference>
<evidence type="ECO:0000313" key="9">
    <source>
        <dbReference type="EMBL" id="GMH13367.1"/>
    </source>
</evidence>
<dbReference type="InterPro" id="IPR030184">
    <property type="entry name" value="WAT1-related"/>
</dbReference>
<feature type="transmembrane region" description="Helical" evidence="6">
    <location>
        <begin position="183"/>
        <end position="203"/>
    </location>
</feature>
<evidence type="ECO:0000256" key="6">
    <source>
        <dbReference type="RuleBase" id="RU363077"/>
    </source>
</evidence>
<dbReference type="PANTHER" id="PTHR31218">
    <property type="entry name" value="WAT1-RELATED PROTEIN"/>
    <property type="match status" value="1"/>
</dbReference>
<evidence type="ECO:0000256" key="1">
    <source>
        <dbReference type="ARBA" id="ARBA00004141"/>
    </source>
</evidence>
<feature type="transmembrane region" description="Helical" evidence="6">
    <location>
        <begin position="215"/>
        <end position="236"/>
    </location>
</feature>
<feature type="transmembrane region" description="Helical" evidence="6">
    <location>
        <begin position="305"/>
        <end position="325"/>
    </location>
</feature>
<comment type="subcellular location">
    <subcellularLocation>
        <location evidence="1 6">Membrane</location>
        <topology evidence="1 6">Multi-pass membrane protein</topology>
    </subcellularLocation>
</comment>
<evidence type="ECO:0000313" key="10">
    <source>
        <dbReference type="Proteomes" id="UP001279734"/>
    </source>
</evidence>
<dbReference type="SUPFAM" id="SSF103481">
    <property type="entry name" value="Multidrug resistance efflux transporter EmrE"/>
    <property type="match status" value="2"/>
</dbReference>
<dbReference type="GO" id="GO:0022857">
    <property type="term" value="F:transmembrane transporter activity"/>
    <property type="evidence" value="ECO:0007669"/>
    <property type="project" value="InterPro"/>
</dbReference>
<feature type="transmembrane region" description="Helical" evidence="6">
    <location>
        <begin position="106"/>
        <end position="128"/>
    </location>
</feature>
<feature type="domain" description="EamA" evidence="8">
    <location>
        <begin position="26"/>
        <end position="156"/>
    </location>
</feature>
<dbReference type="InterPro" id="IPR000620">
    <property type="entry name" value="EamA_dom"/>
</dbReference>
<accession>A0AAD3SMV6</accession>
<dbReference type="GO" id="GO:0016020">
    <property type="term" value="C:membrane"/>
    <property type="evidence" value="ECO:0007669"/>
    <property type="project" value="UniProtKB-SubCell"/>
</dbReference>
<sequence length="351" mass="38487">MATRPSFCMKVVMPFAAMIMVECIEVGSTTISKAAMTKGMSNFVFVVYYNALGTAILAPFFIFHSLRRKRISVTFSLLSRLLLLGLIGICLLQICAYTGIKYTSPTLATSLGNLIPAFTFLLAVFLRMEKLDVRNVSSKAKCLGTVIAISGALIVTLYKGPPLLMPPKSLHSFPELLSQRSKWPIGCLLLVVTCLLSSTGNILQAAIAKDYPDEMIIVFYYSFFGTIESALFSIVAERNPSAWKLHHGIEMIAIVYSAVLVTVTRNCIVTWCLRERGPVYVAMYKPVGIAIAVVMGFMFLGDILFLGSVIGAIAIVTGFYAVIWGQAKEREKNAMESTSCQKAPLLQDIHC</sequence>
<organism evidence="9 10">
    <name type="scientific">Nepenthes gracilis</name>
    <name type="common">Slender pitcher plant</name>
    <dbReference type="NCBI Taxonomy" id="150966"/>
    <lineage>
        <taxon>Eukaryota</taxon>
        <taxon>Viridiplantae</taxon>
        <taxon>Streptophyta</taxon>
        <taxon>Embryophyta</taxon>
        <taxon>Tracheophyta</taxon>
        <taxon>Spermatophyta</taxon>
        <taxon>Magnoliopsida</taxon>
        <taxon>eudicotyledons</taxon>
        <taxon>Gunneridae</taxon>
        <taxon>Pentapetalae</taxon>
        <taxon>Caryophyllales</taxon>
        <taxon>Nepenthaceae</taxon>
        <taxon>Nepenthes</taxon>
    </lineage>
</organism>
<keyword evidence="5 6" id="KW-0472">Membrane</keyword>
<evidence type="ECO:0000256" key="4">
    <source>
        <dbReference type="ARBA" id="ARBA00022989"/>
    </source>
</evidence>
<keyword evidence="3 6" id="KW-0812">Transmembrane</keyword>
<name>A0AAD3SMV6_NEPGR</name>
<evidence type="ECO:0000256" key="7">
    <source>
        <dbReference type="SAM" id="SignalP"/>
    </source>
</evidence>
<keyword evidence="7" id="KW-0732">Signal</keyword>
<keyword evidence="10" id="KW-1185">Reference proteome</keyword>
<gene>
    <name evidence="9" type="ORF">Nepgr_015208</name>
</gene>
<feature type="chain" id="PRO_5041965485" description="WAT1-related protein" evidence="7">
    <location>
        <begin position="24"/>
        <end position="351"/>
    </location>
</feature>
<dbReference type="InterPro" id="IPR037185">
    <property type="entry name" value="EmrE-like"/>
</dbReference>
<feature type="transmembrane region" description="Helical" evidence="6">
    <location>
        <begin position="78"/>
        <end position="100"/>
    </location>
</feature>
<keyword evidence="4 6" id="KW-1133">Transmembrane helix</keyword>
<evidence type="ECO:0000256" key="2">
    <source>
        <dbReference type="ARBA" id="ARBA00007635"/>
    </source>
</evidence>
<dbReference type="EMBL" id="BSYO01000012">
    <property type="protein sequence ID" value="GMH13367.1"/>
    <property type="molecule type" value="Genomic_DNA"/>
</dbReference>
<dbReference type="Proteomes" id="UP001279734">
    <property type="component" value="Unassembled WGS sequence"/>
</dbReference>
<evidence type="ECO:0000256" key="3">
    <source>
        <dbReference type="ARBA" id="ARBA00022692"/>
    </source>
</evidence>
<proteinExistence type="inferred from homology"/>
<protein>
    <recommendedName>
        <fullName evidence="6">WAT1-related protein</fullName>
    </recommendedName>
</protein>
<feature type="transmembrane region" description="Helical" evidence="6">
    <location>
        <begin position="140"/>
        <end position="158"/>
    </location>
</feature>